<dbReference type="Proteomes" id="UP000279029">
    <property type="component" value="Chromosome"/>
</dbReference>
<sequence>MIMQHRSHSFIINDCTKRVSFIQYYFNRESYILLCVKDPNFSILSYMEKHLPNGVTS</sequence>
<dbReference type="AlphaFoldDB" id="A0A3P7NTJ9"/>
<dbReference type="KEGG" id="cbar:PATL70BA_0669"/>
<proteinExistence type="predicted"/>
<accession>A0A3P7NTJ9</accession>
<protein>
    <submittedName>
        <fullName evidence="1">Uncharacterized protein</fullName>
    </submittedName>
</protein>
<reference evidence="1 2" key="1">
    <citation type="submission" date="2018-09" db="EMBL/GenBank/DDBJ databases">
        <authorList>
            <person name="Postec A."/>
        </authorList>
    </citation>
    <scope>NUCLEOTIDE SEQUENCE [LARGE SCALE GENOMIC DNA]</scope>
    <source>
        <strain evidence="1">70B-A</strain>
    </source>
</reference>
<name>A0A3P7NTJ9_9FIRM</name>
<gene>
    <name evidence="1" type="ORF">PATL70BA_0669</name>
</gene>
<organism evidence="1 2">
    <name type="scientific">Petrocella atlantisensis</name>
    <dbReference type="NCBI Taxonomy" id="2173034"/>
    <lineage>
        <taxon>Bacteria</taxon>
        <taxon>Bacillati</taxon>
        <taxon>Bacillota</taxon>
        <taxon>Clostridia</taxon>
        <taxon>Lachnospirales</taxon>
        <taxon>Vallitaleaceae</taxon>
        <taxon>Petrocella</taxon>
    </lineage>
</organism>
<evidence type="ECO:0000313" key="1">
    <source>
        <dbReference type="EMBL" id="VDN46534.1"/>
    </source>
</evidence>
<dbReference type="EMBL" id="LR130778">
    <property type="protein sequence ID" value="VDN46534.1"/>
    <property type="molecule type" value="Genomic_DNA"/>
</dbReference>
<keyword evidence="2" id="KW-1185">Reference proteome</keyword>
<evidence type="ECO:0000313" key="2">
    <source>
        <dbReference type="Proteomes" id="UP000279029"/>
    </source>
</evidence>